<dbReference type="Gene3D" id="3.40.50.740">
    <property type="match status" value="1"/>
</dbReference>
<dbReference type="InterPro" id="IPR019546">
    <property type="entry name" value="TAT_signal_bac_arc"/>
</dbReference>
<dbReference type="InterPro" id="IPR006657">
    <property type="entry name" value="MoPterin_dinucl-bd_dom"/>
</dbReference>
<dbReference type="KEGG" id="egd:GS424_002655"/>
<dbReference type="GO" id="GO:0030151">
    <property type="term" value="F:molybdenum ion binding"/>
    <property type="evidence" value="ECO:0007669"/>
    <property type="project" value="InterPro"/>
</dbReference>
<evidence type="ECO:0000256" key="5">
    <source>
        <dbReference type="ARBA" id="ARBA00023004"/>
    </source>
</evidence>
<evidence type="ECO:0000313" key="8">
    <source>
        <dbReference type="EMBL" id="QOS68789.1"/>
    </source>
</evidence>
<dbReference type="Proteomes" id="UP000478463">
    <property type="component" value="Chromosome"/>
</dbReference>
<keyword evidence="4" id="KW-0560">Oxidoreductase</keyword>
<dbReference type="InterPro" id="IPR006311">
    <property type="entry name" value="TAT_signal"/>
</dbReference>
<dbReference type="GO" id="GO:0009055">
    <property type="term" value="F:electron transfer activity"/>
    <property type="evidence" value="ECO:0007669"/>
    <property type="project" value="TreeGrafter"/>
</dbReference>
<name>A0A6L7IRT1_9ACTN</name>
<dbReference type="GO" id="GO:0009061">
    <property type="term" value="P:anaerobic respiration"/>
    <property type="evidence" value="ECO:0007669"/>
    <property type="project" value="TreeGrafter"/>
</dbReference>
<organism evidence="8 9">
    <name type="scientific">Eggerthella guodeyinii</name>
    <dbReference type="NCBI Taxonomy" id="2690837"/>
    <lineage>
        <taxon>Bacteria</taxon>
        <taxon>Bacillati</taxon>
        <taxon>Actinomycetota</taxon>
        <taxon>Coriobacteriia</taxon>
        <taxon>Eggerthellales</taxon>
        <taxon>Eggerthellaceae</taxon>
        <taxon>Eggerthella</taxon>
    </lineage>
</organism>
<dbReference type="EMBL" id="CP063310">
    <property type="protein sequence ID" value="QOS68789.1"/>
    <property type="molecule type" value="Genomic_DNA"/>
</dbReference>
<evidence type="ECO:0000256" key="7">
    <source>
        <dbReference type="SAM" id="MobiDB-lite"/>
    </source>
</evidence>
<dbReference type="AlphaFoldDB" id="A0A6L7IRT1"/>
<protein>
    <submittedName>
        <fullName evidence="8">Molybdopterin-dependent oxidoreductase</fullName>
    </submittedName>
</protein>
<sequence>MTNMLENAQVSRRTFMKGSALAGLGAAAMGTGAVSLFGCSPSADGAKGGDAAATQAVEETTTWGHCAINCPGRCSLKFHVQDDEVAWVETYTSKDAGFDEVQPRACLRGRTYRRWLANPDRINYPMKRVGKRGEGKFEQISWDEAIDTAATKLQEVIDKYGNEAVYVPYATGVSATTSRPFNRMLSLVGGYLNFYNSYSTAQISCITPYMYGSKQSSGSTLSAAEDAALILVFGSSPTETRQGGAVSHYDWAHLREKTSAKIYMIDPRMNDSIMGHSEEWLPINPGTDAALVAGIAHELIANDMVDLDFLHTYCVGYDEETMPEAYQGKNMSYRAYVMGEGYDMVEKTPEWAAKITGIPADRIKSLAEEIGTTHPLYVNQGWGPQRRSNGEWTAWSIMTLPCLVGQIGLPGTSNGTREGSNSVSLSSLPKGDNPVKASIPCFLFTDAIDHGPDMTSKNAGVKGVDQLSTGIKYMINYAGNCLTNQHGDINRAHDILADESKCEFILGIDTAMCDSMKYADIILPDLFRFEQVSQIGTGGDNAYMISGQPCTTPKFERKTAYEMASLMADKLGVKEEFTEGKTEEEWIKSIYEESREKDDTLPTYEEAMEMGVYTRQGKPKIAMEKFRSDPTGSALDTPSGKIEIFSEAVLQFTDGWELTEGDTLPGMDTLPPIPVYIPEWDGVETTTDEYPLALTGFHYRGRLHSSWGGIEELKEVNPQEAWINPADAKERSIKQGDKIRVKNAHGEVELLAKVTPRVVPGTVAISQGAWHDADMSGDRLDKGGSINTLTTQRPSPLSKGNPQHTNICQVTKA</sequence>
<keyword evidence="3" id="KW-0732">Signal</keyword>
<dbReference type="InterPro" id="IPR011888">
    <property type="entry name" value="Anaer_DMSO_reductase"/>
</dbReference>
<dbReference type="InterPro" id="IPR006963">
    <property type="entry name" value="Mopterin_OxRdtase_4Fe-4S_dom"/>
</dbReference>
<dbReference type="Pfam" id="PF04879">
    <property type="entry name" value="Molybdop_Fe4S4"/>
    <property type="match status" value="1"/>
</dbReference>
<evidence type="ECO:0000256" key="6">
    <source>
        <dbReference type="ARBA" id="ARBA00023014"/>
    </source>
</evidence>
<keyword evidence="2" id="KW-0479">Metal-binding</keyword>
<dbReference type="SUPFAM" id="SSF50692">
    <property type="entry name" value="ADC-like"/>
    <property type="match status" value="1"/>
</dbReference>
<gene>
    <name evidence="8" type="ORF">GS424_002655</name>
</gene>
<dbReference type="PROSITE" id="PS51669">
    <property type="entry name" value="4FE4S_MOW_BIS_MGD"/>
    <property type="match status" value="1"/>
</dbReference>
<dbReference type="SUPFAM" id="SSF53706">
    <property type="entry name" value="Formate dehydrogenase/DMSO reductase, domains 1-3"/>
    <property type="match status" value="1"/>
</dbReference>
<evidence type="ECO:0000256" key="4">
    <source>
        <dbReference type="ARBA" id="ARBA00023002"/>
    </source>
</evidence>
<reference evidence="8 9" key="1">
    <citation type="submission" date="2020-10" db="EMBL/GenBank/DDBJ databases">
        <title>Eggerthella sp. nov., isolated from human feces.</title>
        <authorList>
            <person name="Yajun G."/>
        </authorList>
    </citation>
    <scope>NUCLEOTIDE SEQUENCE [LARGE SCALE GENOMIC DNA]</scope>
    <source>
        <strain evidence="8 9">HF-1101</strain>
    </source>
</reference>
<comment type="similarity">
    <text evidence="1">Belongs to the prokaryotic molybdopterin-containing oxidoreductase family.</text>
</comment>
<dbReference type="NCBIfam" id="TIGR01409">
    <property type="entry name" value="TAT_signal_seq"/>
    <property type="match status" value="1"/>
</dbReference>
<keyword evidence="5" id="KW-0408">Iron</keyword>
<feature type="region of interest" description="Disordered" evidence="7">
    <location>
        <begin position="411"/>
        <end position="430"/>
    </location>
</feature>
<dbReference type="Gene3D" id="3.40.50.12440">
    <property type="match status" value="2"/>
</dbReference>
<dbReference type="Pfam" id="PF01568">
    <property type="entry name" value="Molydop_binding"/>
    <property type="match status" value="1"/>
</dbReference>
<dbReference type="PROSITE" id="PS51318">
    <property type="entry name" value="TAT"/>
    <property type="match status" value="1"/>
</dbReference>
<dbReference type="InterPro" id="IPR009010">
    <property type="entry name" value="Asp_de-COase-like_dom_sf"/>
</dbReference>
<dbReference type="InterPro" id="IPR050612">
    <property type="entry name" value="Prok_Mopterin_Oxidored"/>
</dbReference>
<dbReference type="PANTHER" id="PTHR43742">
    <property type="entry name" value="TRIMETHYLAMINE-N-OXIDE REDUCTASE"/>
    <property type="match status" value="1"/>
</dbReference>
<feature type="compositionally biased region" description="Polar residues" evidence="7">
    <location>
        <begin position="411"/>
        <end position="427"/>
    </location>
</feature>
<dbReference type="RefSeq" id="WP_160941874.1">
    <property type="nucleotide sequence ID" value="NZ_CP063310.1"/>
</dbReference>
<dbReference type="Gene3D" id="2.40.40.20">
    <property type="match status" value="1"/>
</dbReference>
<evidence type="ECO:0000256" key="3">
    <source>
        <dbReference type="ARBA" id="ARBA00022729"/>
    </source>
</evidence>
<keyword evidence="6" id="KW-0411">Iron-sulfur</keyword>
<evidence type="ECO:0000256" key="2">
    <source>
        <dbReference type="ARBA" id="ARBA00022723"/>
    </source>
</evidence>
<dbReference type="PANTHER" id="PTHR43742:SF8">
    <property type="entry name" value="ANAEROBIC DIMETHYL SULFOXIDE REDUCTASE, SUBUNIT A"/>
    <property type="match status" value="1"/>
</dbReference>
<dbReference type="GO" id="GO:0030288">
    <property type="term" value="C:outer membrane-bounded periplasmic space"/>
    <property type="evidence" value="ECO:0007669"/>
    <property type="project" value="TreeGrafter"/>
</dbReference>
<dbReference type="InterPro" id="IPR006656">
    <property type="entry name" value="Mopterin_OxRdtase"/>
</dbReference>
<dbReference type="GO" id="GO:0009389">
    <property type="term" value="F:dimethyl sulfoxide reductase activity"/>
    <property type="evidence" value="ECO:0007669"/>
    <property type="project" value="InterPro"/>
</dbReference>
<dbReference type="NCBIfam" id="TIGR02166">
    <property type="entry name" value="dmsA_ynfE"/>
    <property type="match status" value="1"/>
</dbReference>
<evidence type="ECO:0000313" key="9">
    <source>
        <dbReference type="Proteomes" id="UP000478463"/>
    </source>
</evidence>
<evidence type="ECO:0000256" key="1">
    <source>
        <dbReference type="ARBA" id="ARBA00010312"/>
    </source>
</evidence>
<dbReference type="GO" id="GO:0051539">
    <property type="term" value="F:4 iron, 4 sulfur cluster binding"/>
    <property type="evidence" value="ECO:0007669"/>
    <property type="project" value="InterPro"/>
</dbReference>
<proteinExistence type="inferred from homology"/>
<dbReference type="Pfam" id="PF00384">
    <property type="entry name" value="Molybdopterin"/>
    <property type="match status" value="1"/>
</dbReference>
<dbReference type="GO" id="GO:0043546">
    <property type="term" value="F:molybdopterin cofactor binding"/>
    <property type="evidence" value="ECO:0007669"/>
    <property type="project" value="InterPro"/>
</dbReference>
<dbReference type="Gene3D" id="3.40.228.10">
    <property type="entry name" value="Dimethylsulfoxide Reductase, domain 2"/>
    <property type="match status" value="1"/>
</dbReference>
<dbReference type="SMART" id="SM00926">
    <property type="entry name" value="Molybdop_Fe4S4"/>
    <property type="match status" value="1"/>
</dbReference>
<accession>A0A6L7IRT1</accession>